<evidence type="ECO:0000313" key="5">
    <source>
        <dbReference type="EMBL" id="CAK9037005.1"/>
    </source>
</evidence>
<keyword evidence="6" id="KW-1185">Reference proteome</keyword>
<proteinExistence type="predicted"/>
<dbReference type="InterPro" id="IPR001789">
    <property type="entry name" value="Sig_transdc_resp-reg_receiver"/>
</dbReference>
<sequence length="389" mass="44126">ANRSAVRRARPCLRLAGRRRSSPIAMADGPHAGARSDVPRPRPRTPSPVRAVAECKKTPAPPRDFDLTPDTIDVIYAEDEEVFRETAVRELLKVGFLRQNIREANNGLEALEHLAKIQTEGNLTKPVMVLLDVRMPGMDGRECALKIQEMVKQKQLRREPYVICISSIARQVEVDEGGGNFQIVLPKPINVQYIEDAFDHLRKWWTLGLCRQLPAWKTFDIDKIDLLAADDEPLCRMSAQMAFNQAGVLTDSTSDAESKEEMLEQLVEGQVGDASRPWVLLLSSEEWARIVYDWVEEQRQMQSLRRAPFVICTSVDSERMCSSASNELFHVFLPRNFGQEDVKWSLDYCRLWWLTRSVEAYSKPSEGQDAFSDAGSDQELSDEEQSDGD</sequence>
<accession>A0ABP0LCY0</accession>
<dbReference type="Gene3D" id="3.40.50.2300">
    <property type="match status" value="1"/>
</dbReference>
<feature type="compositionally biased region" description="Acidic residues" evidence="3">
    <location>
        <begin position="379"/>
        <end position="389"/>
    </location>
</feature>
<feature type="non-terminal residue" evidence="5">
    <location>
        <position position="1"/>
    </location>
</feature>
<feature type="modified residue" description="4-aspartylphosphate" evidence="2">
    <location>
        <position position="132"/>
    </location>
</feature>
<evidence type="ECO:0000313" key="6">
    <source>
        <dbReference type="Proteomes" id="UP001642464"/>
    </source>
</evidence>
<dbReference type="SUPFAM" id="SSF52172">
    <property type="entry name" value="CheY-like"/>
    <property type="match status" value="2"/>
</dbReference>
<dbReference type="InterPro" id="IPR050595">
    <property type="entry name" value="Bact_response_regulator"/>
</dbReference>
<evidence type="ECO:0000256" key="3">
    <source>
        <dbReference type="SAM" id="MobiDB-lite"/>
    </source>
</evidence>
<gene>
    <name evidence="5" type="ORF">SCF082_LOCUS21959</name>
</gene>
<feature type="compositionally biased region" description="Basic residues" evidence="3">
    <location>
        <begin position="1"/>
        <end position="21"/>
    </location>
</feature>
<protein>
    <submittedName>
        <fullName evidence="5">Response regulatory domain-containing protein</fullName>
    </submittedName>
</protein>
<dbReference type="PANTHER" id="PTHR44591">
    <property type="entry name" value="STRESS RESPONSE REGULATOR PROTEIN 1"/>
    <property type="match status" value="1"/>
</dbReference>
<feature type="region of interest" description="Disordered" evidence="3">
    <location>
        <begin position="1"/>
        <end position="48"/>
    </location>
</feature>
<evidence type="ECO:0000259" key="4">
    <source>
        <dbReference type="PROSITE" id="PS50110"/>
    </source>
</evidence>
<comment type="caution">
    <text evidence="5">The sequence shown here is derived from an EMBL/GenBank/DDBJ whole genome shotgun (WGS) entry which is preliminary data.</text>
</comment>
<dbReference type="InterPro" id="IPR011006">
    <property type="entry name" value="CheY-like_superfamily"/>
</dbReference>
<dbReference type="EMBL" id="CAXAMM010015703">
    <property type="protein sequence ID" value="CAK9037005.1"/>
    <property type="molecule type" value="Genomic_DNA"/>
</dbReference>
<feature type="region of interest" description="Disordered" evidence="3">
    <location>
        <begin position="363"/>
        <end position="389"/>
    </location>
</feature>
<organism evidence="5 6">
    <name type="scientific">Durusdinium trenchii</name>
    <dbReference type="NCBI Taxonomy" id="1381693"/>
    <lineage>
        <taxon>Eukaryota</taxon>
        <taxon>Sar</taxon>
        <taxon>Alveolata</taxon>
        <taxon>Dinophyceae</taxon>
        <taxon>Suessiales</taxon>
        <taxon>Symbiodiniaceae</taxon>
        <taxon>Durusdinium</taxon>
    </lineage>
</organism>
<dbReference type="Proteomes" id="UP001642464">
    <property type="component" value="Unassembled WGS sequence"/>
</dbReference>
<dbReference type="SMART" id="SM00448">
    <property type="entry name" value="REC"/>
    <property type="match status" value="1"/>
</dbReference>
<dbReference type="PANTHER" id="PTHR44591:SF23">
    <property type="entry name" value="CHEY SUBFAMILY"/>
    <property type="match status" value="1"/>
</dbReference>
<name>A0ABP0LCY0_9DINO</name>
<dbReference type="PROSITE" id="PS50110">
    <property type="entry name" value="RESPONSE_REGULATORY"/>
    <property type="match status" value="1"/>
</dbReference>
<evidence type="ECO:0000256" key="1">
    <source>
        <dbReference type="ARBA" id="ARBA00022553"/>
    </source>
</evidence>
<keyword evidence="1 2" id="KW-0597">Phosphoprotein</keyword>
<evidence type="ECO:0000256" key="2">
    <source>
        <dbReference type="PROSITE-ProRule" id="PRU00169"/>
    </source>
</evidence>
<feature type="domain" description="Response regulatory" evidence="4">
    <location>
        <begin position="73"/>
        <end position="202"/>
    </location>
</feature>
<reference evidence="5 6" key="1">
    <citation type="submission" date="2024-02" db="EMBL/GenBank/DDBJ databases">
        <authorList>
            <person name="Chen Y."/>
            <person name="Shah S."/>
            <person name="Dougan E. K."/>
            <person name="Thang M."/>
            <person name="Chan C."/>
        </authorList>
    </citation>
    <scope>NUCLEOTIDE SEQUENCE [LARGE SCALE GENOMIC DNA]</scope>
</reference>